<dbReference type="AlphaFoldDB" id="X0GVX8"/>
<organism evidence="1">
    <name type="scientific">Fusarium oxysporum f. sp. conglutinans race 2 54008</name>
    <dbReference type="NCBI Taxonomy" id="1089457"/>
    <lineage>
        <taxon>Eukaryota</taxon>
        <taxon>Fungi</taxon>
        <taxon>Dikarya</taxon>
        <taxon>Ascomycota</taxon>
        <taxon>Pezizomycotina</taxon>
        <taxon>Sordariomycetes</taxon>
        <taxon>Hypocreomycetidae</taxon>
        <taxon>Hypocreales</taxon>
        <taxon>Nectriaceae</taxon>
        <taxon>Fusarium</taxon>
        <taxon>Fusarium oxysporum species complex</taxon>
    </lineage>
</organism>
<gene>
    <name evidence="1" type="ORF">FOPG_19754</name>
</gene>
<dbReference type="EMBL" id="KK034504">
    <property type="protein sequence ID" value="EXL63976.1"/>
    <property type="molecule type" value="Genomic_DNA"/>
</dbReference>
<evidence type="ECO:0000313" key="1">
    <source>
        <dbReference type="EMBL" id="EXL63976.1"/>
    </source>
</evidence>
<sequence length="61" mass="6399">MSAIIAALATTAESRRFLKGLSQDPECRKDPTAGLLLAAGRLPIRPTAHSTDPAASTVLLR</sequence>
<proteinExistence type="predicted"/>
<name>X0GVX8_FUSOX</name>
<protein>
    <submittedName>
        <fullName evidence="1">Uncharacterized protein</fullName>
    </submittedName>
</protein>
<reference evidence="1" key="1">
    <citation type="submission" date="2011-11" db="EMBL/GenBank/DDBJ databases">
        <title>The Genome Sequence of Fusarium oxysporum PHW808.</title>
        <authorList>
            <consortium name="The Broad Institute Genome Sequencing Platform"/>
            <person name="Ma L.-J."/>
            <person name="Gale L.R."/>
            <person name="Schwartz D.C."/>
            <person name="Zhou S."/>
            <person name="Corby-Kistler H."/>
            <person name="Young S.K."/>
            <person name="Zeng Q."/>
            <person name="Gargeya S."/>
            <person name="Fitzgerald M."/>
            <person name="Haas B."/>
            <person name="Abouelleil A."/>
            <person name="Alvarado L."/>
            <person name="Arachchi H.M."/>
            <person name="Berlin A."/>
            <person name="Brown A."/>
            <person name="Chapman S.B."/>
            <person name="Chen Z."/>
            <person name="Dunbar C."/>
            <person name="Freedman E."/>
            <person name="Gearin G."/>
            <person name="Goldberg J."/>
            <person name="Griggs A."/>
            <person name="Gujja S."/>
            <person name="Heiman D."/>
            <person name="Howarth C."/>
            <person name="Larson L."/>
            <person name="Lui A."/>
            <person name="MacDonald P.J.P."/>
            <person name="Montmayeur A."/>
            <person name="Murphy C."/>
            <person name="Neiman D."/>
            <person name="Pearson M."/>
            <person name="Priest M."/>
            <person name="Roberts A."/>
            <person name="Saif S."/>
            <person name="Shea T."/>
            <person name="Shenoy N."/>
            <person name="Sisk P."/>
            <person name="Stolte C."/>
            <person name="Sykes S."/>
            <person name="Wortman J."/>
            <person name="Nusbaum C."/>
            <person name="Birren B."/>
        </authorList>
    </citation>
    <scope>NUCLEOTIDE SEQUENCE [LARGE SCALE GENOMIC DNA]</scope>
    <source>
        <strain evidence="1">54008</strain>
    </source>
</reference>
<reference evidence="1" key="2">
    <citation type="submission" date="2014-03" db="EMBL/GenBank/DDBJ databases">
        <title>The Genome Annotation of Fusarium oxysporum PHW808.</title>
        <authorList>
            <consortium name="The Broad Institute Genomics Platform"/>
            <person name="Ma L.-J."/>
            <person name="Corby-Kistler H."/>
            <person name="Broz K."/>
            <person name="Gale L.R."/>
            <person name="Jonkers W."/>
            <person name="O'Donnell K."/>
            <person name="Ploetz R."/>
            <person name="Steinberg C."/>
            <person name="Schwartz D.C."/>
            <person name="VanEtten H."/>
            <person name="Zhou S."/>
            <person name="Young S.K."/>
            <person name="Zeng Q."/>
            <person name="Gargeya S."/>
            <person name="Fitzgerald M."/>
            <person name="Abouelleil A."/>
            <person name="Alvarado L."/>
            <person name="Chapman S.B."/>
            <person name="Gainer-Dewar J."/>
            <person name="Goldberg J."/>
            <person name="Griggs A."/>
            <person name="Gujja S."/>
            <person name="Hansen M."/>
            <person name="Howarth C."/>
            <person name="Imamovic A."/>
            <person name="Ireland A."/>
            <person name="Larimer J."/>
            <person name="McCowan C."/>
            <person name="Murphy C."/>
            <person name="Pearson M."/>
            <person name="Poon T.W."/>
            <person name="Priest M."/>
            <person name="Roberts A."/>
            <person name="Saif S."/>
            <person name="Shea T."/>
            <person name="Sykes S."/>
            <person name="Wortman J."/>
            <person name="Nusbaum C."/>
            <person name="Birren B."/>
        </authorList>
    </citation>
    <scope>NUCLEOTIDE SEQUENCE</scope>
    <source>
        <strain evidence="1">54008</strain>
    </source>
</reference>
<accession>X0GVX8</accession>
<dbReference type="Proteomes" id="UP000030676">
    <property type="component" value="Unassembled WGS sequence"/>
</dbReference>
<dbReference type="HOGENOM" id="CLU_2922721_0_0_1"/>